<accession>A0AAU8G190</accession>
<evidence type="ECO:0000313" key="2">
    <source>
        <dbReference type="EMBL" id="XCH30679.1"/>
    </source>
</evidence>
<organism evidence="2">
    <name type="scientific">Cellulosimicrobium sp. ES-005</name>
    <dbReference type="NCBI Taxonomy" id="3163031"/>
    <lineage>
        <taxon>Bacteria</taxon>
        <taxon>Bacillati</taxon>
        <taxon>Actinomycetota</taxon>
        <taxon>Actinomycetes</taxon>
        <taxon>Micrococcales</taxon>
        <taxon>Promicromonosporaceae</taxon>
        <taxon>Cellulosimicrobium</taxon>
    </lineage>
</organism>
<proteinExistence type="predicted"/>
<feature type="region of interest" description="Disordered" evidence="1">
    <location>
        <begin position="185"/>
        <end position="225"/>
    </location>
</feature>
<gene>
    <name evidence="2" type="ORF">ABRQ22_03070</name>
</gene>
<dbReference type="EMBL" id="CP159290">
    <property type="protein sequence ID" value="XCH30679.1"/>
    <property type="molecule type" value="Genomic_DNA"/>
</dbReference>
<reference evidence="2" key="1">
    <citation type="submission" date="2024-06" db="EMBL/GenBank/DDBJ databases">
        <title>Complete genome sequence of the cellulolytic actinobacterium, Cellulosimicrobium ES-005.</title>
        <authorList>
            <person name="Matthews C.T."/>
            <person name="Underwood K.D."/>
            <person name="Ghanchi K.M."/>
            <person name="Fields S.D."/>
            <person name="Gardner S.G."/>
        </authorList>
    </citation>
    <scope>NUCLEOTIDE SEQUENCE</scope>
    <source>
        <strain evidence="2">ES-005</strain>
    </source>
</reference>
<dbReference type="AlphaFoldDB" id="A0AAU8G190"/>
<dbReference type="RefSeq" id="WP_353708532.1">
    <property type="nucleotide sequence ID" value="NZ_CP159290.1"/>
</dbReference>
<sequence length="225" mass="24787">MFGRKRRPQHSPTAQTLTRRVDLGALADRRRGTTTYVERPDQFSALDHAAATAPVDRLAVVEQVRGWVHEALATRALDELTADFLDARIDTLRQGWDQAVRREHASRVVTSALLRAMELEDLTRAQASVARLRTRDAELTASVTAWRAVLTGSDAYDPARHARPHRAPTAPAAVDLREAIDAATAPSVAPRAVPEPGFAPDPFAGPEPFLSPDDLFHELEKENRP</sequence>
<feature type="compositionally biased region" description="Basic and acidic residues" evidence="1">
    <location>
        <begin position="214"/>
        <end position="225"/>
    </location>
</feature>
<name>A0AAU8G190_9MICO</name>
<protein>
    <submittedName>
        <fullName evidence="2">Uncharacterized protein</fullName>
    </submittedName>
</protein>
<evidence type="ECO:0000256" key="1">
    <source>
        <dbReference type="SAM" id="MobiDB-lite"/>
    </source>
</evidence>